<evidence type="ECO:0000256" key="1">
    <source>
        <dbReference type="ARBA" id="ARBA00022741"/>
    </source>
</evidence>
<gene>
    <name evidence="6" type="ORF">RFI_01665</name>
</gene>
<dbReference type="GO" id="GO:0004672">
    <property type="term" value="F:protein kinase activity"/>
    <property type="evidence" value="ECO:0007669"/>
    <property type="project" value="InterPro"/>
</dbReference>
<dbReference type="PROSITE" id="PS50011">
    <property type="entry name" value="PROTEIN_KINASE_DOM"/>
    <property type="match status" value="1"/>
</dbReference>
<name>X6PBH6_RETFI</name>
<feature type="transmembrane region" description="Helical" evidence="4">
    <location>
        <begin position="236"/>
        <end position="257"/>
    </location>
</feature>
<keyword evidence="4" id="KW-0812">Transmembrane</keyword>
<keyword evidence="4" id="KW-0472">Membrane</keyword>
<comment type="caution">
    <text evidence="6">The sequence shown here is derived from an EMBL/GenBank/DDBJ whole genome shotgun (WGS) entry which is preliminary data.</text>
</comment>
<dbReference type="InterPro" id="IPR050117">
    <property type="entry name" value="MAPK"/>
</dbReference>
<accession>X6PBH6</accession>
<protein>
    <submittedName>
        <fullName evidence="6">Mitogen-activated protein kinase 15</fullName>
    </submittedName>
</protein>
<feature type="domain" description="Protein kinase" evidence="5">
    <location>
        <begin position="145"/>
        <end position="321"/>
    </location>
</feature>
<evidence type="ECO:0000313" key="7">
    <source>
        <dbReference type="Proteomes" id="UP000023152"/>
    </source>
</evidence>
<dbReference type="InterPro" id="IPR000719">
    <property type="entry name" value="Prot_kinase_dom"/>
</dbReference>
<evidence type="ECO:0000313" key="6">
    <source>
        <dbReference type="EMBL" id="ETO35399.1"/>
    </source>
</evidence>
<evidence type="ECO:0000256" key="4">
    <source>
        <dbReference type="SAM" id="Phobius"/>
    </source>
</evidence>
<dbReference type="EMBL" id="ASPP01001644">
    <property type="protein sequence ID" value="ETO35399.1"/>
    <property type="molecule type" value="Genomic_DNA"/>
</dbReference>
<keyword evidence="6" id="KW-0418">Kinase</keyword>
<dbReference type="AlphaFoldDB" id="X6PBH6"/>
<dbReference type="GO" id="GO:0005524">
    <property type="term" value="F:ATP binding"/>
    <property type="evidence" value="ECO:0007669"/>
    <property type="project" value="UniProtKB-UniRule"/>
</dbReference>
<evidence type="ECO:0000259" key="5">
    <source>
        <dbReference type="PROSITE" id="PS50011"/>
    </source>
</evidence>
<dbReference type="InterPro" id="IPR017441">
    <property type="entry name" value="Protein_kinase_ATP_BS"/>
</dbReference>
<keyword evidence="4" id="KW-1133">Transmembrane helix</keyword>
<dbReference type="PANTHER" id="PTHR24055">
    <property type="entry name" value="MITOGEN-ACTIVATED PROTEIN KINASE"/>
    <property type="match status" value="1"/>
</dbReference>
<keyword evidence="1 3" id="KW-0547">Nucleotide-binding</keyword>
<keyword evidence="7" id="KW-1185">Reference proteome</keyword>
<organism evidence="6 7">
    <name type="scientific">Reticulomyxa filosa</name>
    <dbReference type="NCBI Taxonomy" id="46433"/>
    <lineage>
        <taxon>Eukaryota</taxon>
        <taxon>Sar</taxon>
        <taxon>Rhizaria</taxon>
        <taxon>Retaria</taxon>
        <taxon>Foraminifera</taxon>
        <taxon>Monothalamids</taxon>
        <taxon>Reticulomyxidae</taxon>
        <taxon>Reticulomyxa</taxon>
    </lineage>
</organism>
<feature type="binding site" evidence="3">
    <location>
        <position position="181"/>
    </location>
    <ligand>
        <name>ATP</name>
        <dbReference type="ChEBI" id="CHEBI:30616"/>
    </ligand>
</feature>
<evidence type="ECO:0000256" key="3">
    <source>
        <dbReference type="PROSITE-ProRule" id="PRU10141"/>
    </source>
</evidence>
<keyword evidence="6" id="KW-0808">Transferase</keyword>
<evidence type="ECO:0000256" key="2">
    <source>
        <dbReference type="ARBA" id="ARBA00022840"/>
    </source>
</evidence>
<reference evidence="6 7" key="1">
    <citation type="journal article" date="2013" name="Curr. Biol.">
        <title>The Genome of the Foraminiferan Reticulomyxa filosa.</title>
        <authorList>
            <person name="Glockner G."/>
            <person name="Hulsmann N."/>
            <person name="Schleicher M."/>
            <person name="Noegel A.A."/>
            <person name="Eichinger L."/>
            <person name="Gallinger C."/>
            <person name="Pawlowski J."/>
            <person name="Sierra R."/>
            <person name="Euteneuer U."/>
            <person name="Pillet L."/>
            <person name="Moustafa A."/>
            <person name="Platzer M."/>
            <person name="Groth M."/>
            <person name="Szafranski K."/>
            <person name="Schliwa M."/>
        </authorList>
    </citation>
    <scope>NUCLEOTIDE SEQUENCE [LARGE SCALE GENOMIC DNA]</scope>
</reference>
<dbReference type="Gene3D" id="3.30.200.20">
    <property type="entry name" value="Phosphorylase Kinase, domain 1"/>
    <property type="match status" value="1"/>
</dbReference>
<dbReference type="PROSITE" id="PS00107">
    <property type="entry name" value="PROTEIN_KINASE_ATP"/>
    <property type="match status" value="1"/>
</dbReference>
<dbReference type="Proteomes" id="UP000023152">
    <property type="component" value="Unassembled WGS sequence"/>
</dbReference>
<dbReference type="SUPFAM" id="SSF56112">
    <property type="entry name" value="Protein kinase-like (PK-like)"/>
    <property type="match status" value="1"/>
</dbReference>
<sequence>MCTGVSGDEYPYKYKSASGSVMTRQTAFPLTQSSFGVHSQIEPVLVYKQYAPRATSPRTNFLHCQSTNNNQNQAITWCNSRNQTICGSVYRPSTICSTTSQSRVDHVSCHETATNEVVSTHSSKNVAMENQNYGCSLDKHYAARYKNVTWLGKGAYGMVWEAIALSDVNQHVKKGDRVAIKTVARIFSNVLEAKRLLRELNMLKIFRGHGTIVQLLDIVPVFPDGTSFTYLFRRTIYTFFFFFCEKSIYVFPFFFFLCKKGKKNTNKNTCCSLIIISAFVRIFIYSNNKKSLLVCCRCYFRAVLFSNAIHTTKKKKKITGI</sequence>
<proteinExistence type="predicted"/>
<dbReference type="InterPro" id="IPR011009">
    <property type="entry name" value="Kinase-like_dom_sf"/>
</dbReference>
<dbReference type="OrthoDB" id="192887at2759"/>
<keyword evidence="2 3" id="KW-0067">ATP-binding</keyword>